<comment type="caution">
    <text evidence="5">The sequence shown here is derived from an EMBL/GenBank/DDBJ whole genome shotgun (WGS) entry which is preliminary data.</text>
</comment>
<dbReference type="InterPro" id="IPR044148">
    <property type="entry name" value="ALDH_GabD1-like"/>
</dbReference>
<dbReference type="PATRIC" id="fig|1423733.4.peg.2860"/>
<protein>
    <submittedName>
        <fullName evidence="5">NAD-dependent aldehyde dehydrogenase</fullName>
    </submittedName>
</protein>
<dbReference type="Pfam" id="PF00171">
    <property type="entry name" value="Aldedh"/>
    <property type="match status" value="1"/>
</dbReference>
<dbReference type="Gene3D" id="3.40.605.10">
    <property type="entry name" value="Aldehyde Dehydrogenase, Chain A, domain 1"/>
    <property type="match status" value="1"/>
</dbReference>
<dbReference type="Proteomes" id="UP000051845">
    <property type="component" value="Unassembled WGS sequence"/>
</dbReference>
<organism evidence="5 6">
    <name type="scientific">Secundilactobacillus collinoides DSM 20515 = JCM 1123</name>
    <dbReference type="NCBI Taxonomy" id="1423733"/>
    <lineage>
        <taxon>Bacteria</taxon>
        <taxon>Bacillati</taxon>
        <taxon>Bacillota</taxon>
        <taxon>Bacilli</taxon>
        <taxon>Lactobacillales</taxon>
        <taxon>Lactobacillaceae</taxon>
        <taxon>Secundilactobacillus</taxon>
    </lineage>
</organism>
<keyword evidence="3" id="KW-0560">Oxidoreductase</keyword>
<evidence type="ECO:0000256" key="1">
    <source>
        <dbReference type="ARBA" id="ARBA00009986"/>
    </source>
</evidence>
<comment type="similarity">
    <text evidence="1">Belongs to the aldehyde dehydrogenase family.</text>
</comment>
<dbReference type="GO" id="GO:0004030">
    <property type="term" value="F:aldehyde dehydrogenase [NAD(P)+] activity"/>
    <property type="evidence" value="ECO:0007669"/>
    <property type="project" value="InterPro"/>
</dbReference>
<gene>
    <name evidence="5" type="ORF">FC82_GL002738</name>
</gene>
<dbReference type="InterPro" id="IPR016161">
    <property type="entry name" value="Ald_DH/histidinol_DH"/>
</dbReference>
<evidence type="ECO:0000256" key="2">
    <source>
        <dbReference type="ARBA" id="ARBA00022857"/>
    </source>
</evidence>
<evidence type="ECO:0000313" key="6">
    <source>
        <dbReference type="Proteomes" id="UP000051845"/>
    </source>
</evidence>
<dbReference type="PANTHER" id="PTHR43217:SF2">
    <property type="entry name" value="SUCCINATE-SEMIALDEHYDE DEHYDROGENASE [NADP(+)]"/>
    <property type="match status" value="1"/>
</dbReference>
<dbReference type="AlphaFoldDB" id="A0A0R2B852"/>
<dbReference type="InterPro" id="IPR016162">
    <property type="entry name" value="Ald_DH_N"/>
</dbReference>
<keyword evidence="2" id="KW-0521">NADP</keyword>
<dbReference type="SUPFAM" id="SSF53720">
    <property type="entry name" value="ALDH-like"/>
    <property type="match status" value="1"/>
</dbReference>
<evidence type="ECO:0000256" key="3">
    <source>
        <dbReference type="ARBA" id="ARBA00023002"/>
    </source>
</evidence>
<accession>A0A0R2B852</accession>
<dbReference type="RefSeq" id="WP_056997019.1">
    <property type="nucleotide sequence ID" value="NZ_AYYR01000065.1"/>
</dbReference>
<dbReference type="InterPro" id="IPR016163">
    <property type="entry name" value="Ald_DH_C"/>
</dbReference>
<dbReference type="STRING" id="33960.TY91_00430"/>
<dbReference type="InterPro" id="IPR015590">
    <property type="entry name" value="Aldehyde_DH_dom"/>
</dbReference>
<dbReference type="InterPro" id="IPR047110">
    <property type="entry name" value="GABD/Sad-like"/>
</dbReference>
<feature type="domain" description="Aldehyde dehydrogenase" evidence="4">
    <location>
        <begin position="3"/>
        <end position="449"/>
    </location>
</feature>
<proteinExistence type="inferred from homology"/>
<dbReference type="PANTHER" id="PTHR43217">
    <property type="entry name" value="SUCCINATE SEMIALDEHYDE DEHYDROGENASE [NAD(P)+] SAD"/>
    <property type="match status" value="1"/>
</dbReference>
<dbReference type="Gene3D" id="3.40.309.10">
    <property type="entry name" value="Aldehyde Dehydrogenase, Chain A, domain 2"/>
    <property type="match status" value="1"/>
</dbReference>
<evidence type="ECO:0000259" key="4">
    <source>
        <dbReference type="Pfam" id="PF00171"/>
    </source>
</evidence>
<evidence type="ECO:0000313" key="5">
    <source>
        <dbReference type="EMBL" id="KRM74997.1"/>
    </source>
</evidence>
<sequence length="469" mass="51576">MAYQTINPFTNKVVKTYENHDDAYVEDALTKAHALYKKWRNEPIEDRAKILHQVSQYFTDHTDELARVLVEDMGKLFTEAQGEVAICAAIAEYYATQGERFLEKQPIETVMGYAHVENHSMGVVMAVEPWNFPFYQMMRVFAPNFLVGNPLLYKHASNTPGSAVAFEAAVREAGAPEGSCVNLFINYDQVNKIIADMRVQGVALTGSERAGKEIAAEAGRNLKKSSLELGGSDPFIILDDTNLDEVNKIIGQARLYNAGQVCTSSKRFIVTEKNYDKVLQMMKDAFAKAKVGDPLDSNTTLAPLSTNKAKAGLLEKVHAALDDGATLAFGKLNENMDNNFFEPIILTDIDRDNSAYWTEFFGPVGQIYKVKDEQAAIDLANDSNYGLGGIVFGGDPNHAAEVAGKVETGMVFVNNFGGTVPELPFGGIKNSGYGRELGKLGIETFVNPEMVMVNEKDYVDMDNTFGGFV</sequence>
<dbReference type="GO" id="GO:0004777">
    <property type="term" value="F:succinate-semialdehyde dehydrogenase (NAD+) activity"/>
    <property type="evidence" value="ECO:0007669"/>
    <property type="project" value="TreeGrafter"/>
</dbReference>
<dbReference type="EMBL" id="AYYR01000065">
    <property type="protein sequence ID" value="KRM74997.1"/>
    <property type="molecule type" value="Genomic_DNA"/>
</dbReference>
<dbReference type="CDD" id="cd07100">
    <property type="entry name" value="ALDH_SSADH1_GabD1"/>
    <property type="match status" value="1"/>
</dbReference>
<name>A0A0R2B852_SECCO</name>
<dbReference type="FunFam" id="3.40.605.10:FF:000012">
    <property type="entry name" value="NAD-dependent succinate-semialdehyde dehydrogenase"/>
    <property type="match status" value="1"/>
</dbReference>
<reference evidence="5 6" key="1">
    <citation type="journal article" date="2015" name="Genome Announc.">
        <title>Expanding the biotechnology potential of lactobacilli through comparative genomics of 213 strains and associated genera.</title>
        <authorList>
            <person name="Sun Z."/>
            <person name="Harris H.M."/>
            <person name="McCann A."/>
            <person name="Guo C."/>
            <person name="Argimon S."/>
            <person name="Zhang W."/>
            <person name="Yang X."/>
            <person name="Jeffery I.B."/>
            <person name="Cooney J.C."/>
            <person name="Kagawa T.F."/>
            <person name="Liu W."/>
            <person name="Song Y."/>
            <person name="Salvetti E."/>
            <person name="Wrobel A."/>
            <person name="Rasinkangas P."/>
            <person name="Parkhill J."/>
            <person name="Rea M.C."/>
            <person name="O'Sullivan O."/>
            <person name="Ritari J."/>
            <person name="Douillard F.P."/>
            <person name="Paul Ross R."/>
            <person name="Yang R."/>
            <person name="Briner A.E."/>
            <person name="Felis G.E."/>
            <person name="de Vos W.M."/>
            <person name="Barrangou R."/>
            <person name="Klaenhammer T.R."/>
            <person name="Caufield P.W."/>
            <person name="Cui Y."/>
            <person name="Zhang H."/>
            <person name="O'Toole P.W."/>
        </authorList>
    </citation>
    <scope>NUCLEOTIDE SEQUENCE [LARGE SCALE GENOMIC DNA]</scope>
    <source>
        <strain evidence="5 6">DSM 20515</strain>
    </source>
</reference>